<keyword evidence="7" id="KW-0249">Electron transport</keyword>
<keyword evidence="3" id="KW-0813">Transport</keyword>
<dbReference type="GO" id="GO:0005739">
    <property type="term" value="C:mitochondrion"/>
    <property type="evidence" value="ECO:0007669"/>
    <property type="project" value="TreeGrafter"/>
</dbReference>
<feature type="binding site" evidence="12">
    <location>
        <position position="126"/>
    </location>
    <ligand>
        <name>Fe cation</name>
        <dbReference type="ChEBI" id="CHEBI:24875"/>
        <label>1</label>
    </ligand>
</feature>
<evidence type="ECO:0000256" key="13">
    <source>
        <dbReference type="SAM" id="Phobius"/>
    </source>
</evidence>
<feature type="binding site" evidence="12">
    <location>
        <position position="234"/>
    </location>
    <ligand>
        <name>Fe cation</name>
        <dbReference type="ChEBI" id="CHEBI:24875"/>
        <label>2</label>
    </ligand>
</feature>
<dbReference type="GO" id="GO:0046872">
    <property type="term" value="F:metal ion binding"/>
    <property type="evidence" value="ECO:0007669"/>
    <property type="project" value="UniProtKB-KW"/>
</dbReference>
<dbReference type="Pfam" id="PF01786">
    <property type="entry name" value="AOX"/>
    <property type="match status" value="1"/>
</dbReference>
<sequence length="274" mass="32030">MPKIRIADFIPKHQVKIDAKRHLMAQQVYQLEDIENIKITHREPQGINDKLALKWVGAVRWFLNLSTGKDPEKRTEDQWLTRVCLMETLGPVPSMTMSLGKHMKSVFSMRVDRAMIHTLLEESESERAHLFLFMQLKKPGFFFKLTVATKQFLFFNVFFLAYLFNQKLCYRFSGYLEEEAVFNYTLLLRQLDSGNLPKLKNMKAPEKAIDYYNLPEDATFKDMVLCVRADEAMHREFNHYFAELSSRDDADELDIANTNVETRNVTSQENPQGS</sequence>
<dbReference type="PANTHER" id="PTHR31803:SF3">
    <property type="entry name" value="ALTERNATIVE OXIDASE"/>
    <property type="match status" value="1"/>
</dbReference>
<keyword evidence="6 12" id="KW-0479">Metal-binding</keyword>
<dbReference type="EMBL" id="CCKQ01002356">
    <property type="protein sequence ID" value="CDW73447.1"/>
    <property type="molecule type" value="Genomic_DNA"/>
</dbReference>
<dbReference type="GO" id="GO:0009916">
    <property type="term" value="F:alternative oxidase activity"/>
    <property type="evidence" value="ECO:0007669"/>
    <property type="project" value="InterPro"/>
</dbReference>
<dbReference type="Proteomes" id="UP000039865">
    <property type="component" value="Unassembled WGS sequence"/>
</dbReference>
<evidence type="ECO:0000256" key="4">
    <source>
        <dbReference type="ARBA" id="ARBA00022660"/>
    </source>
</evidence>
<dbReference type="InParanoid" id="A0A077ZU97"/>
<accession>A0A077ZU97</accession>
<evidence type="ECO:0000256" key="2">
    <source>
        <dbReference type="ARBA" id="ARBA00008388"/>
    </source>
</evidence>
<evidence type="ECO:0000256" key="9">
    <source>
        <dbReference type="ARBA" id="ARBA00023002"/>
    </source>
</evidence>
<keyword evidence="5 13" id="KW-0812">Transmembrane</keyword>
<keyword evidence="15" id="KW-1185">Reference proteome</keyword>
<evidence type="ECO:0000256" key="6">
    <source>
        <dbReference type="ARBA" id="ARBA00022723"/>
    </source>
</evidence>
<evidence type="ECO:0000256" key="1">
    <source>
        <dbReference type="ARBA" id="ARBA00004370"/>
    </source>
</evidence>
<dbReference type="GO" id="GO:0010230">
    <property type="term" value="P:alternative respiration"/>
    <property type="evidence" value="ECO:0007669"/>
    <property type="project" value="TreeGrafter"/>
</dbReference>
<feature type="binding site" evidence="12">
    <location>
        <position position="231"/>
    </location>
    <ligand>
        <name>Fe cation</name>
        <dbReference type="ChEBI" id="CHEBI:24875"/>
        <label>2</label>
    </ligand>
</feature>
<feature type="binding site" evidence="12">
    <location>
        <position position="177"/>
    </location>
    <ligand>
        <name>Fe cation</name>
        <dbReference type="ChEBI" id="CHEBI:24875"/>
        <label>2</label>
    </ligand>
</feature>
<feature type="binding site" evidence="12">
    <location>
        <position position="126"/>
    </location>
    <ligand>
        <name>Fe cation</name>
        <dbReference type="ChEBI" id="CHEBI:24875"/>
        <label>2</label>
    </ligand>
</feature>
<evidence type="ECO:0000313" key="15">
    <source>
        <dbReference type="Proteomes" id="UP000039865"/>
    </source>
</evidence>
<comment type="cofactor">
    <cofactor evidence="12">
        <name>Fe cation</name>
        <dbReference type="ChEBI" id="CHEBI:24875"/>
    </cofactor>
    <text evidence="12">Binds 2 iron ions per subunit.</text>
</comment>
<evidence type="ECO:0000256" key="7">
    <source>
        <dbReference type="ARBA" id="ARBA00022982"/>
    </source>
</evidence>
<keyword evidence="4" id="KW-0679">Respiratory chain</keyword>
<evidence type="ECO:0000256" key="3">
    <source>
        <dbReference type="ARBA" id="ARBA00022448"/>
    </source>
</evidence>
<evidence type="ECO:0000256" key="8">
    <source>
        <dbReference type="ARBA" id="ARBA00022989"/>
    </source>
</evidence>
<evidence type="ECO:0000256" key="5">
    <source>
        <dbReference type="ARBA" id="ARBA00022692"/>
    </source>
</evidence>
<dbReference type="PIRSF" id="PIRSF005229">
    <property type="entry name" value="AOX"/>
    <property type="match status" value="1"/>
</dbReference>
<keyword evidence="8 13" id="KW-1133">Transmembrane helix</keyword>
<dbReference type="InterPro" id="IPR002680">
    <property type="entry name" value="AOX"/>
</dbReference>
<gene>
    <name evidence="14" type="primary">Contig5681.g6081</name>
    <name evidence="14" type="ORF">STYLEM_2424</name>
</gene>
<protein>
    <submittedName>
        <fullName evidence="14">Alternative oxidase</fullName>
    </submittedName>
</protein>
<evidence type="ECO:0000313" key="14">
    <source>
        <dbReference type="EMBL" id="CDW73447.1"/>
    </source>
</evidence>
<dbReference type="OrthoDB" id="16906at2759"/>
<evidence type="ECO:0000256" key="10">
    <source>
        <dbReference type="ARBA" id="ARBA00023004"/>
    </source>
</evidence>
<dbReference type="OMA" id="MEENAMW"/>
<feature type="transmembrane region" description="Helical" evidence="13">
    <location>
        <begin position="141"/>
        <end position="164"/>
    </location>
</feature>
<keyword evidence="11 13" id="KW-0472">Membrane</keyword>
<dbReference type="GO" id="GO:0016020">
    <property type="term" value="C:membrane"/>
    <property type="evidence" value="ECO:0007669"/>
    <property type="project" value="UniProtKB-SubCell"/>
</dbReference>
<evidence type="ECO:0000256" key="12">
    <source>
        <dbReference type="PIRSR" id="PIRSR005229-1"/>
    </source>
</evidence>
<feature type="binding site" evidence="12">
    <location>
        <position position="129"/>
    </location>
    <ligand>
        <name>Fe cation</name>
        <dbReference type="ChEBI" id="CHEBI:24875"/>
        <label>1</label>
    </ligand>
</feature>
<name>A0A077ZU97_STYLE</name>
<keyword evidence="10 12" id="KW-0408">Iron</keyword>
<dbReference type="InterPro" id="IPR038659">
    <property type="entry name" value="AOX_sf"/>
</dbReference>
<comment type="similarity">
    <text evidence="2">Belongs to the alternative oxidase family.</text>
</comment>
<feature type="binding site" evidence="12">
    <location>
        <position position="231"/>
    </location>
    <ligand>
        <name>Fe cation</name>
        <dbReference type="ChEBI" id="CHEBI:24875"/>
        <label>1</label>
    </ligand>
</feature>
<dbReference type="PANTHER" id="PTHR31803">
    <property type="entry name" value="ALTERNATIVE OXIDASE"/>
    <property type="match status" value="1"/>
</dbReference>
<comment type="subcellular location">
    <subcellularLocation>
        <location evidence="1">Membrane</location>
    </subcellularLocation>
</comment>
<evidence type="ECO:0000256" key="11">
    <source>
        <dbReference type="ARBA" id="ARBA00023136"/>
    </source>
</evidence>
<dbReference type="AlphaFoldDB" id="A0A077ZU97"/>
<keyword evidence="9" id="KW-0560">Oxidoreductase</keyword>
<feature type="binding site" evidence="12">
    <location>
        <position position="87"/>
    </location>
    <ligand>
        <name>Fe cation</name>
        <dbReference type="ChEBI" id="CHEBI:24875"/>
        <label>1</label>
    </ligand>
</feature>
<proteinExistence type="inferred from homology"/>
<dbReference type="Gene3D" id="1.20.1260.140">
    <property type="entry name" value="Alternative oxidase"/>
    <property type="match status" value="1"/>
</dbReference>
<organism evidence="14 15">
    <name type="scientific">Stylonychia lemnae</name>
    <name type="common">Ciliate</name>
    <dbReference type="NCBI Taxonomy" id="5949"/>
    <lineage>
        <taxon>Eukaryota</taxon>
        <taxon>Sar</taxon>
        <taxon>Alveolata</taxon>
        <taxon>Ciliophora</taxon>
        <taxon>Intramacronucleata</taxon>
        <taxon>Spirotrichea</taxon>
        <taxon>Stichotrichia</taxon>
        <taxon>Sporadotrichida</taxon>
        <taxon>Oxytrichidae</taxon>
        <taxon>Stylonychinae</taxon>
        <taxon>Stylonychia</taxon>
    </lineage>
</organism>
<reference evidence="14 15" key="1">
    <citation type="submission" date="2014-06" db="EMBL/GenBank/DDBJ databases">
        <authorList>
            <person name="Swart Estienne"/>
        </authorList>
    </citation>
    <scope>NUCLEOTIDE SEQUENCE [LARGE SCALE GENOMIC DNA]</scope>
    <source>
        <strain evidence="14 15">130c</strain>
    </source>
</reference>